<comment type="caution">
    <text evidence="1">The sequence shown here is derived from an EMBL/GenBank/DDBJ whole genome shotgun (WGS) entry which is preliminary data.</text>
</comment>
<name>A0ABP0L240_9DINO</name>
<evidence type="ECO:0000313" key="2">
    <source>
        <dbReference type="Proteomes" id="UP001642464"/>
    </source>
</evidence>
<protein>
    <submittedName>
        <fullName evidence="1">Outer membrane protein PmpB</fullName>
    </submittedName>
</protein>
<feature type="non-terminal residue" evidence="1">
    <location>
        <position position="1"/>
    </location>
</feature>
<sequence length="118" mass="13222">QQVQPLTRVWCLFEFFLSSRENLELVFGTDAGVIGDDGCTSFDIALEVGKKIKSLQVVNCQTSSEKDKKDIFDYIVSELGSLERMDEQIRSLIGKMLKKNLTNVGHATDSLLHELGQI</sequence>
<accession>A0ABP0L240</accession>
<dbReference type="Proteomes" id="UP001642464">
    <property type="component" value="Unassembled WGS sequence"/>
</dbReference>
<keyword evidence="2" id="KW-1185">Reference proteome</keyword>
<reference evidence="1 2" key="1">
    <citation type="submission" date="2024-02" db="EMBL/GenBank/DDBJ databases">
        <authorList>
            <person name="Chen Y."/>
            <person name="Shah S."/>
            <person name="Dougan E. K."/>
            <person name="Thang M."/>
            <person name="Chan C."/>
        </authorList>
    </citation>
    <scope>NUCLEOTIDE SEQUENCE [LARGE SCALE GENOMIC DNA]</scope>
</reference>
<evidence type="ECO:0000313" key="1">
    <source>
        <dbReference type="EMBL" id="CAK9032317.1"/>
    </source>
</evidence>
<dbReference type="EMBL" id="CAXAMM010013851">
    <property type="protein sequence ID" value="CAK9032317.1"/>
    <property type="molecule type" value="Genomic_DNA"/>
</dbReference>
<gene>
    <name evidence="1" type="ORF">SCF082_LOCUS20025</name>
</gene>
<proteinExistence type="predicted"/>
<organism evidence="1 2">
    <name type="scientific">Durusdinium trenchii</name>
    <dbReference type="NCBI Taxonomy" id="1381693"/>
    <lineage>
        <taxon>Eukaryota</taxon>
        <taxon>Sar</taxon>
        <taxon>Alveolata</taxon>
        <taxon>Dinophyceae</taxon>
        <taxon>Suessiales</taxon>
        <taxon>Symbiodiniaceae</taxon>
        <taxon>Durusdinium</taxon>
    </lineage>
</organism>